<dbReference type="EMBL" id="JBHTCG010000028">
    <property type="protein sequence ID" value="MFC7386614.1"/>
    <property type="molecule type" value="Genomic_DNA"/>
</dbReference>
<dbReference type="Proteomes" id="UP001596496">
    <property type="component" value="Unassembled WGS sequence"/>
</dbReference>
<evidence type="ECO:0000313" key="3">
    <source>
        <dbReference type="Proteomes" id="UP001596496"/>
    </source>
</evidence>
<reference evidence="3" key="1">
    <citation type="journal article" date="2019" name="Int. J. Syst. Evol. Microbiol.">
        <title>The Global Catalogue of Microorganisms (GCM) 10K type strain sequencing project: providing services to taxonomists for standard genome sequencing and annotation.</title>
        <authorList>
            <consortium name="The Broad Institute Genomics Platform"/>
            <consortium name="The Broad Institute Genome Sequencing Center for Infectious Disease"/>
            <person name="Wu L."/>
            <person name="Ma J."/>
        </authorList>
    </citation>
    <scope>NUCLEOTIDE SEQUENCE [LARGE SCALE GENOMIC DNA]</scope>
    <source>
        <strain evidence="3">CECT 7649</strain>
    </source>
</reference>
<proteinExistence type="predicted"/>
<feature type="region of interest" description="Disordered" evidence="1">
    <location>
        <begin position="282"/>
        <end position="315"/>
    </location>
</feature>
<evidence type="ECO:0000313" key="2">
    <source>
        <dbReference type="EMBL" id="MFC7386614.1"/>
    </source>
</evidence>
<feature type="region of interest" description="Disordered" evidence="1">
    <location>
        <begin position="170"/>
        <end position="263"/>
    </location>
</feature>
<evidence type="ECO:0008006" key="4">
    <source>
        <dbReference type="Google" id="ProtNLM"/>
    </source>
</evidence>
<gene>
    <name evidence="2" type="ORF">ACFQSB_30710</name>
</gene>
<evidence type="ECO:0000256" key="1">
    <source>
        <dbReference type="SAM" id="MobiDB-lite"/>
    </source>
</evidence>
<name>A0ABW2PB97_9ACTN</name>
<feature type="compositionally biased region" description="Low complexity" evidence="1">
    <location>
        <begin position="170"/>
        <end position="197"/>
    </location>
</feature>
<keyword evidence="3" id="KW-1185">Reference proteome</keyword>
<accession>A0ABW2PB97</accession>
<sequence>MDLSQAVSELYGGAPEDFVETRKRLAAEAKKAGDAGLAKSIGALRRPTVSAWAVNRLARDAPDELDELLDLGADLRAAWGKGGQIGELDQRRGELVARLARTVDALAEQAGRPLREGAAREIEDTLHAATMDAAVAEEVRHGRLAQPRRHVGFGPADDLSALLGSSVAGAAPAGTDQHEAGSSAPAGGRAAKGAPAAKGDRAQRAAEAAKAREEAKKREEEERRRRREERAAAAEAQAAQAASALAEWEAEAGEAERAHVAATEEADRLRRELAAALERQEAATKRLNMAERERDRATRRATEARRRAAEARAES</sequence>
<organism evidence="2 3">
    <name type="scientific">Sphaerisporangium rhizosphaerae</name>
    <dbReference type="NCBI Taxonomy" id="2269375"/>
    <lineage>
        <taxon>Bacteria</taxon>
        <taxon>Bacillati</taxon>
        <taxon>Actinomycetota</taxon>
        <taxon>Actinomycetes</taxon>
        <taxon>Streptosporangiales</taxon>
        <taxon>Streptosporangiaceae</taxon>
        <taxon>Sphaerisporangium</taxon>
    </lineage>
</organism>
<feature type="compositionally biased region" description="Low complexity" evidence="1">
    <location>
        <begin position="233"/>
        <end position="247"/>
    </location>
</feature>
<comment type="caution">
    <text evidence="2">The sequence shown here is derived from an EMBL/GenBank/DDBJ whole genome shotgun (WGS) entry which is preliminary data.</text>
</comment>
<dbReference type="RefSeq" id="WP_380830333.1">
    <property type="nucleotide sequence ID" value="NZ_JBHTCG010000028.1"/>
</dbReference>
<protein>
    <recommendedName>
        <fullName evidence="4">Transposase</fullName>
    </recommendedName>
</protein>
<feature type="compositionally biased region" description="Basic and acidic residues" evidence="1">
    <location>
        <begin position="198"/>
        <end position="232"/>
    </location>
</feature>